<dbReference type="Proteomes" id="UP000186026">
    <property type="component" value="Unassembled WGS sequence"/>
</dbReference>
<dbReference type="InterPro" id="IPR003156">
    <property type="entry name" value="DHHA1_dom"/>
</dbReference>
<dbReference type="PANTHER" id="PTHR47618">
    <property type="entry name" value="BIFUNCTIONAL OLIGORIBONUCLEASE AND PAP PHOSPHATASE NRNA"/>
    <property type="match status" value="1"/>
</dbReference>
<dbReference type="InterPro" id="IPR038763">
    <property type="entry name" value="DHH_sf"/>
</dbReference>
<gene>
    <name evidence="3" type="ORF">SAMN05421761_101155</name>
</gene>
<dbReference type="PANTHER" id="PTHR47618:SF1">
    <property type="entry name" value="BIFUNCTIONAL OLIGORIBONUCLEASE AND PAP PHOSPHATASE NRNA"/>
    <property type="match status" value="1"/>
</dbReference>
<evidence type="ECO:0000259" key="1">
    <source>
        <dbReference type="Pfam" id="PF01368"/>
    </source>
</evidence>
<protein>
    <submittedName>
        <fullName evidence="3">Phosphoesterase RecJ domain-containing protein</fullName>
    </submittedName>
</protein>
<dbReference type="STRING" id="529505.SAMN05421761_101155"/>
<organism evidence="3 4">
    <name type="scientific">Belliella pelovolcani</name>
    <dbReference type="NCBI Taxonomy" id="529505"/>
    <lineage>
        <taxon>Bacteria</taxon>
        <taxon>Pseudomonadati</taxon>
        <taxon>Bacteroidota</taxon>
        <taxon>Cytophagia</taxon>
        <taxon>Cytophagales</taxon>
        <taxon>Cyclobacteriaceae</taxon>
        <taxon>Belliella</taxon>
    </lineage>
</organism>
<dbReference type="GO" id="GO:0003676">
    <property type="term" value="F:nucleic acid binding"/>
    <property type="evidence" value="ECO:0007669"/>
    <property type="project" value="InterPro"/>
</dbReference>
<dbReference type="Gene3D" id="3.10.310.30">
    <property type="match status" value="1"/>
</dbReference>
<proteinExistence type="predicted"/>
<name>A0A1N7JN81_9BACT</name>
<feature type="domain" description="DHHA1" evidence="2">
    <location>
        <begin position="276"/>
        <end position="355"/>
    </location>
</feature>
<evidence type="ECO:0000259" key="2">
    <source>
        <dbReference type="Pfam" id="PF02272"/>
    </source>
</evidence>
<dbReference type="InterPro" id="IPR051319">
    <property type="entry name" value="Oligoribo/pAp-PDE_c-di-AMP_PDE"/>
</dbReference>
<dbReference type="Pfam" id="PF02272">
    <property type="entry name" value="DHHA1"/>
    <property type="match status" value="1"/>
</dbReference>
<evidence type="ECO:0000313" key="4">
    <source>
        <dbReference type="Proteomes" id="UP000186026"/>
    </source>
</evidence>
<evidence type="ECO:0000313" key="3">
    <source>
        <dbReference type="EMBL" id="SIS50767.1"/>
    </source>
</evidence>
<accession>A0A1N7JN81</accession>
<dbReference type="Gene3D" id="3.90.1640.10">
    <property type="entry name" value="inorganic pyrophosphatase (n-terminal core)"/>
    <property type="match status" value="1"/>
</dbReference>
<dbReference type="AlphaFoldDB" id="A0A1N7JN81"/>
<dbReference type="SUPFAM" id="SSF64182">
    <property type="entry name" value="DHH phosphoesterases"/>
    <property type="match status" value="1"/>
</dbReference>
<dbReference type="InterPro" id="IPR001667">
    <property type="entry name" value="DDH_dom"/>
</dbReference>
<keyword evidence="4" id="KW-1185">Reference proteome</keyword>
<sequence length="371" mass="41763">MGIFRNYPDLCRLCSPKRIDKSLKMQALELFKNKIASPAKIVITTHHKPDADALGSSLGLKNYLIKKGHEVTVITPSDYPSFLHWMKGNEEVINFEDKSRQKEAIQKIEAAEIIFCLDFSCLSRLQSMQDHVKNSSAYIVNIDHHQDPKDFSQFSYWSTDAAATCELVYELIVDELGDKDLLDADIADCLYAGIMTDTGGFRHPNTTKNVHLITAELIELGADNTKISKLIYDTNSVNRLKFIGFAISRRLVINQDLRIAYFAISKKDLKKYASQTGDTEGLVNYALSIDGIKIAALFTEREDGIKISFRSVEEVAVNKFAQEHFNGGGHKNASGGKSDLTLSETTEKFEQLIKENINTLYNQLELIHEKN</sequence>
<feature type="domain" description="DDH" evidence="1">
    <location>
        <begin position="40"/>
        <end position="194"/>
    </location>
</feature>
<reference evidence="4" key="1">
    <citation type="submission" date="2017-01" db="EMBL/GenBank/DDBJ databases">
        <authorList>
            <person name="Varghese N."/>
            <person name="Submissions S."/>
        </authorList>
    </citation>
    <scope>NUCLEOTIDE SEQUENCE [LARGE SCALE GENOMIC DNA]</scope>
    <source>
        <strain evidence="4">DSM 46698</strain>
    </source>
</reference>
<dbReference type="Pfam" id="PF01368">
    <property type="entry name" value="DHH"/>
    <property type="match status" value="1"/>
</dbReference>
<dbReference type="EMBL" id="FTOP01000001">
    <property type="protein sequence ID" value="SIS50767.1"/>
    <property type="molecule type" value="Genomic_DNA"/>
</dbReference>